<accession>A0A8R1IRG2</accession>
<protein>
    <submittedName>
        <fullName evidence="3">Uncharacterized protein</fullName>
    </submittedName>
</protein>
<reference evidence="3" key="2">
    <citation type="submission" date="2022-06" db="UniProtKB">
        <authorList>
            <consortium name="EnsemblMetazoa"/>
        </authorList>
    </citation>
    <scope>IDENTIFICATION</scope>
    <source>
        <strain evidence="3">DF5081</strain>
    </source>
</reference>
<organism evidence="3 4">
    <name type="scientific">Caenorhabditis japonica</name>
    <dbReference type="NCBI Taxonomy" id="281687"/>
    <lineage>
        <taxon>Eukaryota</taxon>
        <taxon>Metazoa</taxon>
        <taxon>Ecdysozoa</taxon>
        <taxon>Nematoda</taxon>
        <taxon>Chromadorea</taxon>
        <taxon>Rhabditida</taxon>
        <taxon>Rhabditina</taxon>
        <taxon>Rhabditomorpha</taxon>
        <taxon>Rhabditoidea</taxon>
        <taxon>Rhabditidae</taxon>
        <taxon>Peloderinae</taxon>
        <taxon>Caenorhabditis</taxon>
    </lineage>
</organism>
<dbReference type="EnsemblMetazoa" id="CJA41966a.1">
    <property type="protein sequence ID" value="CJA41966a.1"/>
    <property type="gene ID" value="WBGene00217814"/>
</dbReference>
<proteinExistence type="predicted"/>
<keyword evidence="2" id="KW-0472">Membrane</keyword>
<feature type="transmembrane region" description="Helical" evidence="2">
    <location>
        <begin position="116"/>
        <end position="141"/>
    </location>
</feature>
<keyword evidence="2" id="KW-0812">Transmembrane</keyword>
<reference evidence="4" key="1">
    <citation type="submission" date="2010-08" db="EMBL/GenBank/DDBJ databases">
        <authorList>
            <consortium name="Caenorhabditis japonica Sequencing Consortium"/>
            <person name="Wilson R.K."/>
        </authorList>
    </citation>
    <scope>NUCLEOTIDE SEQUENCE [LARGE SCALE GENOMIC DNA]</scope>
    <source>
        <strain evidence="4">DF5081</strain>
    </source>
</reference>
<keyword evidence="4" id="KW-1185">Reference proteome</keyword>
<evidence type="ECO:0000256" key="2">
    <source>
        <dbReference type="SAM" id="Phobius"/>
    </source>
</evidence>
<sequence length="224" mass="25646">MLSQFSAFSRRQLGRVLQKSGLWSLLRVRRALCAPPPVNVIHQIDIHSQLLPYQIRTPDLSKTGILDDALWQKPIINTENSEENVAVSPLEASPHGQIVDFTADIIEPEQLLSARWLLYSLFLTVLLCLLILMCIICYWCVLRQRSIRRADSGSQRTIMRDSPDYAPVKMRTGHSQLSLNDDHDDDDESIGTDDTDLQAYRDIPSHRVKIYRESVSFIVRRFAS</sequence>
<evidence type="ECO:0000313" key="4">
    <source>
        <dbReference type="Proteomes" id="UP000005237"/>
    </source>
</evidence>
<feature type="compositionally biased region" description="Acidic residues" evidence="1">
    <location>
        <begin position="182"/>
        <end position="194"/>
    </location>
</feature>
<keyword evidence="2" id="KW-1133">Transmembrane helix</keyword>
<dbReference type="Proteomes" id="UP000005237">
    <property type="component" value="Unassembled WGS sequence"/>
</dbReference>
<evidence type="ECO:0000313" key="3">
    <source>
        <dbReference type="EnsemblMetazoa" id="CJA41966a.1"/>
    </source>
</evidence>
<dbReference type="AlphaFoldDB" id="A0A8R1IRG2"/>
<name>A0A8R1IRG2_CAEJA</name>
<feature type="region of interest" description="Disordered" evidence="1">
    <location>
        <begin position="175"/>
        <end position="194"/>
    </location>
</feature>
<evidence type="ECO:0000256" key="1">
    <source>
        <dbReference type="SAM" id="MobiDB-lite"/>
    </source>
</evidence>